<comment type="caution">
    <text evidence="1">The sequence shown here is derived from an EMBL/GenBank/DDBJ whole genome shotgun (WGS) entry which is preliminary data.</text>
</comment>
<name>A0AAV4SCF4_CAEEX</name>
<keyword evidence="2" id="KW-1185">Reference proteome</keyword>
<dbReference type="EMBL" id="BPLR01009091">
    <property type="protein sequence ID" value="GIY29568.1"/>
    <property type="molecule type" value="Genomic_DNA"/>
</dbReference>
<evidence type="ECO:0000313" key="1">
    <source>
        <dbReference type="EMBL" id="GIY29568.1"/>
    </source>
</evidence>
<sequence length="86" mass="10328">MERLILLRKHFEQFKREDYASITRDWEYLSDECPLPEVKHFFETVLPIKVERELVLHFFDEGSTLYDDARETEETSVDAWMQDAAA</sequence>
<accession>A0AAV4SCF4</accession>
<organism evidence="1 2">
    <name type="scientific">Caerostris extrusa</name>
    <name type="common">Bark spider</name>
    <name type="synonym">Caerostris bankana</name>
    <dbReference type="NCBI Taxonomy" id="172846"/>
    <lineage>
        <taxon>Eukaryota</taxon>
        <taxon>Metazoa</taxon>
        <taxon>Ecdysozoa</taxon>
        <taxon>Arthropoda</taxon>
        <taxon>Chelicerata</taxon>
        <taxon>Arachnida</taxon>
        <taxon>Araneae</taxon>
        <taxon>Araneomorphae</taxon>
        <taxon>Entelegynae</taxon>
        <taxon>Araneoidea</taxon>
        <taxon>Araneidae</taxon>
        <taxon>Caerostris</taxon>
    </lineage>
</organism>
<gene>
    <name evidence="1" type="ORF">CEXT_312821</name>
</gene>
<dbReference type="AlphaFoldDB" id="A0AAV4SCF4"/>
<proteinExistence type="predicted"/>
<reference evidence="1 2" key="1">
    <citation type="submission" date="2021-06" db="EMBL/GenBank/DDBJ databases">
        <title>Caerostris extrusa draft genome.</title>
        <authorList>
            <person name="Kono N."/>
            <person name="Arakawa K."/>
        </authorList>
    </citation>
    <scope>NUCLEOTIDE SEQUENCE [LARGE SCALE GENOMIC DNA]</scope>
</reference>
<dbReference type="Proteomes" id="UP001054945">
    <property type="component" value="Unassembled WGS sequence"/>
</dbReference>
<protein>
    <submittedName>
        <fullName evidence="1">Uncharacterized protein</fullName>
    </submittedName>
</protein>
<evidence type="ECO:0000313" key="2">
    <source>
        <dbReference type="Proteomes" id="UP001054945"/>
    </source>
</evidence>